<feature type="active site" evidence="5">
    <location>
        <position position="211"/>
    </location>
</feature>
<evidence type="ECO:0000256" key="5">
    <source>
        <dbReference type="HAMAP-Rule" id="MF_01825"/>
    </source>
</evidence>
<evidence type="ECO:0000256" key="1">
    <source>
        <dbReference type="ARBA" id="ARBA00022490"/>
    </source>
</evidence>
<dbReference type="GO" id="GO:0036001">
    <property type="term" value="P:'de novo' pyridoxal 5'-phosphate biosynthetic process"/>
    <property type="evidence" value="ECO:0007669"/>
    <property type="project" value="TreeGrafter"/>
</dbReference>
<dbReference type="GO" id="GO:0008615">
    <property type="term" value="P:pyridoxine biosynthetic process"/>
    <property type="evidence" value="ECO:0007669"/>
    <property type="project" value="UniProtKB-UniRule"/>
</dbReference>
<comment type="subcellular location">
    <subcellularLocation>
        <location evidence="5">Cytoplasm</location>
    </subcellularLocation>
</comment>
<evidence type="ECO:0000259" key="8">
    <source>
        <dbReference type="Pfam" id="PF11890"/>
    </source>
</evidence>
<dbReference type="InterPro" id="IPR020921">
    <property type="entry name" value="Erythronate-4-P_DHase"/>
</dbReference>
<keyword evidence="1 5" id="KW-0963">Cytoplasm</keyword>
<feature type="binding site" evidence="5">
    <location>
        <position position="261"/>
    </location>
    <ligand>
        <name>substrate</name>
    </ligand>
</feature>
<dbReference type="Gene3D" id="3.40.50.720">
    <property type="entry name" value="NAD(P)-binding Rossmann-like Domain"/>
    <property type="match status" value="2"/>
</dbReference>
<dbReference type="CDD" id="cd12158">
    <property type="entry name" value="ErythrP_dh"/>
    <property type="match status" value="1"/>
</dbReference>
<feature type="binding site" evidence="5">
    <location>
        <position position="235"/>
    </location>
    <ligand>
        <name>NAD(+)</name>
        <dbReference type="ChEBI" id="CHEBI:57540"/>
    </ligand>
</feature>
<feature type="binding site" evidence="5">
    <location>
        <position position="45"/>
    </location>
    <ligand>
        <name>substrate</name>
    </ligand>
</feature>
<evidence type="ECO:0000313" key="9">
    <source>
        <dbReference type="EMBL" id="URJ28436.1"/>
    </source>
</evidence>
<dbReference type="PANTHER" id="PTHR42938:SF9">
    <property type="entry name" value="FORMATE DEHYDROGENASE 1"/>
    <property type="match status" value="1"/>
</dbReference>
<gene>
    <name evidence="5" type="primary">pdxB</name>
    <name evidence="9" type="ORF">M9393_00690</name>
</gene>
<comment type="similarity">
    <text evidence="5">Belongs to the D-isomer specific 2-hydroxyacid dehydrogenase family. PdxB subfamily.</text>
</comment>
<feature type="binding site" evidence="5">
    <location>
        <position position="66"/>
    </location>
    <ligand>
        <name>substrate</name>
    </ligand>
</feature>
<evidence type="ECO:0000259" key="6">
    <source>
        <dbReference type="Pfam" id="PF00389"/>
    </source>
</evidence>
<dbReference type="HAMAP" id="MF_01825">
    <property type="entry name" value="PdxB"/>
    <property type="match status" value="1"/>
</dbReference>
<feature type="domain" description="Erythronate-4-phosphate dehydrogenase dimerisation" evidence="8">
    <location>
        <begin position="293"/>
        <end position="371"/>
    </location>
</feature>
<comment type="function">
    <text evidence="5">Catalyzes the oxidation of erythronate-4-phosphate to 3-hydroxy-2-oxo-4-phosphonooxybutanoate.</text>
</comment>
<dbReference type="Gene3D" id="3.30.1370.170">
    <property type="match status" value="1"/>
</dbReference>
<feature type="binding site" evidence="5">
    <location>
        <position position="146"/>
    </location>
    <ligand>
        <name>NAD(+)</name>
        <dbReference type="ChEBI" id="CHEBI:57540"/>
    </ligand>
</feature>
<sequence length="377" mass="43107">MRILVDKDIPYIHKLFGLHNKIVVCAGRAISAKDIRNIDTLIVRSVTKVNQKLLDDDSIKFVGTATSGVDHIDQDYLKKYGINFVYAPGNNAAAVVEYVFAALFWLAERDRFFLRDKIIGIVGVGHVGSLLHERLHSFGIHTLLCDPPLAKKNISKRKQSWKSFEKLVSEADILTFHTPLIYNGNYPTWHMVDIDVLEALPTNRILINTSRGSVIDNHALLKVLEHGKKMKVVLDVWETEPKLSLPLLSYVDIGTAHIAGYTLESKTRSITQIYNEYCKFFNIFDTVNLSELEPSVICYLKVQRKIDEMLLNKLIKFVYNIHCDDLLLRQFAAVQGGFDKIRRRYLDRREWSSLCVETDIDYNNEILANLGMNTCCT</sequence>
<dbReference type="GO" id="GO:0033711">
    <property type="term" value="F:4-phosphoerythronate dehydrogenase activity"/>
    <property type="evidence" value="ECO:0007669"/>
    <property type="project" value="UniProtKB-EC"/>
</dbReference>
<keyword evidence="2 5" id="KW-0560">Oxidoreductase</keyword>
<accession>A0A9Q8TW94</accession>
<dbReference type="SUPFAM" id="SSF52283">
    <property type="entry name" value="Formate/glycerate dehydrogenase catalytic domain-like"/>
    <property type="match status" value="1"/>
</dbReference>
<evidence type="ECO:0000256" key="3">
    <source>
        <dbReference type="ARBA" id="ARBA00023027"/>
    </source>
</evidence>
<evidence type="ECO:0000256" key="4">
    <source>
        <dbReference type="ARBA" id="ARBA00023096"/>
    </source>
</evidence>
<dbReference type="Pfam" id="PF11890">
    <property type="entry name" value="DUF3410"/>
    <property type="match status" value="1"/>
</dbReference>
<evidence type="ECO:0000313" key="10">
    <source>
        <dbReference type="Proteomes" id="UP001056209"/>
    </source>
</evidence>
<dbReference type="Proteomes" id="UP001056209">
    <property type="component" value="Chromosome"/>
</dbReference>
<dbReference type="InterPro" id="IPR036291">
    <property type="entry name" value="NAD(P)-bd_dom_sf"/>
</dbReference>
<dbReference type="AlphaFoldDB" id="A0A9Q8TW94"/>
<keyword evidence="4 5" id="KW-0664">Pyridoxine biosynthesis</keyword>
<dbReference type="EMBL" id="CP097753">
    <property type="protein sequence ID" value="URJ28436.1"/>
    <property type="molecule type" value="Genomic_DNA"/>
</dbReference>
<dbReference type="EC" id="1.1.1.290" evidence="5"/>
<comment type="caution">
    <text evidence="5">Lacks conserved residue(s) required for the propagation of feature annotation.</text>
</comment>
<feature type="active site" description="Proton donor" evidence="5">
    <location>
        <position position="257"/>
    </location>
</feature>
<dbReference type="InterPro" id="IPR029752">
    <property type="entry name" value="D-isomer_DH_CS1"/>
</dbReference>
<dbReference type="InterPro" id="IPR038251">
    <property type="entry name" value="PdxB_dimer_sf"/>
</dbReference>
<keyword evidence="3 5" id="KW-0520">NAD</keyword>
<organism evidence="9 10">
    <name type="scientific">Candidatus Blochmannia vicinus</name>
    <name type="common">nom. nud.</name>
    <dbReference type="NCBI Taxonomy" id="251540"/>
    <lineage>
        <taxon>Bacteria</taxon>
        <taxon>Pseudomonadati</taxon>
        <taxon>Pseudomonadota</taxon>
        <taxon>Gammaproteobacteria</taxon>
        <taxon>Enterobacterales</taxon>
        <taxon>Enterobacteriaceae</taxon>
        <taxon>ant endosymbionts</taxon>
        <taxon>Candidatus Blochmanniella</taxon>
    </lineage>
</organism>
<reference evidence="9" key="1">
    <citation type="submission" date="2022-05" db="EMBL/GenBank/DDBJ databases">
        <title>Impact of host demography and evolutionary history on endosymbiont molecular evolution: a test in carpenter ants (Genus Camponotus) and their Blochmannia endosymbionts.</title>
        <authorList>
            <person name="Manthey J.D."/>
            <person name="Giron J.C."/>
            <person name="Hruska J.P."/>
        </authorList>
    </citation>
    <scope>NUCLEOTIDE SEQUENCE</scope>
    <source>
        <strain evidence="9">C-039</strain>
    </source>
</reference>
<dbReference type="Pfam" id="PF02826">
    <property type="entry name" value="2-Hacid_dh_C"/>
    <property type="match status" value="1"/>
</dbReference>
<dbReference type="SUPFAM" id="SSF51735">
    <property type="entry name" value="NAD(P)-binding Rossmann-fold domains"/>
    <property type="match status" value="1"/>
</dbReference>
<dbReference type="PROSITE" id="PS00671">
    <property type="entry name" value="D_2_HYDROXYACID_DH_3"/>
    <property type="match status" value="1"/>
</dbReference>
<dbReference type="GO" id="GO:0005829">
    <property type="term" value="C:cytosol"/>
    <property type="evidence" value="ECO:0007669"/>
    <property type="project" value="TreeGrafter"/>
</dbReference>
<comment type="catalytic activity">
    <reaction evidence="5">
        <text>4-phospho-D-erythronate + NAD(+) = (R)-3-hydroxy-2-oxo-4-phosphooxybutanoate + NADH + H(+)</text>
        <dbReference type="Rhea" id="RHEA:18829"/>
        <dbReference type="ChEBI" id="CHEBI:15378"/>
        <dbReference type="ChEBI" id="CHEBI:57540"/>
        <dbReference type="ChEBI" id="CHEBI:57945"/>
        <dbReference type="ChEBI" id="CHEBI:58538"/>
        <dbReference type="ChEBI" id="CHEBI:58766"/>
        <dbReference type="EC" id="1.1.1.290"/>
    </reaction>
</comment>
<dbReference type="GO" id="GO:0046983">
    <property type="term" value="F:protein dimerization activity"/>
    <property type="evidence" value="ECO:0007669"/>
    <property type="project" value="InterPro"/>
</dbReference>
<dbReference type="PANTHER" id="PTHR42938">
    <property type="entry name" value="FORMATE DEHYDROGENASE 1"/>
    <property type="match status" value="1"/>
</dbReference>
<dbReference type="InterPro" id="IPR006139">
    <property type="entry name" value="D-isomer_2_OHA_DH_cat_dom"/>
</dbReference>
<dbReference type="InterPro" id="IPR024531">
    <property type="entry name" value="Erythronate-4-P_DHase_dimer"/>
</dbReference>
<feature type="domain" description="D-isomer specific 2-hydroxyacid dehydrogenase NAD-binding" evidence="7">
    <location>
        <begin position="114"/>
        <end position="251"/>
    </location>
</feature>
<protein>
    <recommendedName>
        <fullName evidence="5">Erythronate-4-phosphate dehydrogenase</fullName>
        <ecNumber evidence="5">1.1.1.290</ecNumber>
    </recommendedName>
</protein>
<comment type="subunit">
    <text evidence="5">Homodimer.</text>
</comment>
<dbReference type="GO" id="GO:0051287">
    <property type="term" value="F:NAD binding"/>
    <property type="evidence" value="ECO:0007669"/>
    <property type="project" value="InterPro"/>
</dbReference>
<dbReference type="RefSeq" id="WP_250248888.1">
    <property type="nucleotide sequence ID" value="NZ_CP097753.1"/>
</dbReference>
<name>A0A9Q8TW94_9ENTR</name>
<feature type="domain" description="D-isomer specific 2-hydroxyacid dehydrogenase catalytic" evidence="6">
    <location>
        <begin position="21"/>
        <end position="282"/>
    </location>
</feature>
<dbReference type="PROSITE" id="PS00065">
    <property type="entry name" value="D_2_HYDROXYACID_DH_1"/>
    <property type="match status" value="1"/>
</dbReference>
<comment type="pathway">
    <text evidence="5">Cofactor biosynthesis; pyridoxine 5'-phosphate biosynthesis; pyridoxine 5'-phosphate from D-erythrose 4-phosphate: step 2/5.</text>
</comment>
<evidence type="ECO:0000256" key="2">
    <source>
        <dbReference type="ARBA" id="ARBA00023002"/>
    </source>
</evidence>
<dbReference type="InterPro" id="IPR029753">
    <property type="entry name" value="D-isomer_DH_CS"/>
</dbReference>
<feature type="binding site" evidence="5">
    <location>
        <position position="260"/>
    </location>
    <ligand>
        <name>NAD(+)</name>
        <dbReference type="ChEBI" id="CHEBI:57540"/>
    </ligand>
</feature>
<proteinExistence type="inferred from homology"/>
<evidence type="ECO:0000259" key="7">
    <source>
        <dbReference type="Pfam" id="PF02826"/>
    </source>
</evidence>
<dbReference type="Pfam" id="PF00389">
    <property type="entry name" value="2-Hacid_dh"/>
    <property type="match status" value="1"/>
</dbReference>
<feature type="binding site" evidence="5">
    <location>
        <position position="178"/>
    </location>
    <ligand>
        <name>NAD(+)</name>
        <dbReference type="ChEBI" id="CHEBI:57540"/>
    </ligand>
</feature>
<dbReference type="InterPro" id="IPR006140">
    <property type="entry name" value="D-isomer_DH_NAD-bd"/>
</dbReference>
<feature type="active site" evidence="5">
    <location>
        <position position="240"/>
    </location>
</feature>